<dbReference type="AlphaFoldDB" id="A0AAW1N4G4"/>
<protein>
    <submittedName>
        <fullName evidence="2">Reverse transcriptase (RNA-dependent DNA polymerase)</fullName>
    </submittedName>
</protein>
<feature type="domain" description="Reverse transcriptase Ty1/copia-type" evidence="1">
    <location>
        <begin position="2"/>
        <end position="65"/>
    </location>
</feature>
<comment type="caution">
    <text evidence="2">The sequence shown here is derived from an EMBL/GenBank/DDBJ whole genome shotgun (WGS) entry which is preliminary data.</text>
</comment>
<evidence type="ECO:0000313" key="3">
    <source>
        <dbReference type="Proteomes" id="UP001458880"/>
    </source>
</evidence>
<evidence type="ECO:0000313" key="2">
    <source>
        <dbReference type="EMBL" id="KAK9753550.1"/>
    </source>
</evidence>
<dbReference type="InterPro" id="IPR013103">
    <property type="entry name" value="RVT_2"/>
</dbReference>
<reference evidence="2 3" key="1">
    <citation type="journal article" date="2024" name="BMC Genomics">
        <title>De novo assembly and annotation of Popillia japonica's genome with initial clues to its potential as an invasive pest.</title>
        <authorList>
            <person name="Cucini C."/>
            <person name="Boschi S."/>
            <person name="Funari R."/>
            <person name="Cardaioli E."/>
            <person name="Iannotti N."/>
            <person name="Marturano G."/>
            <person name="Paoli F."/>
            <person name="Bruttini M."/>
            <person name="Carapelli A."/>
            <person name="Frati F."/>
            <person name="Nardi F."/>
        </authorList>
    </citation>
    <scope>NUCLEOTIDE SEQUENCE [LARGE SCALE GENOMIC DNA]</scope>
    <source>
        <strain evidence="2">DMR45628</strain>
    </source>
</reference>
<dbReference type="EMBL" id="JASPKY010000012">
    <property type="protein sequence ID" value="KAK9753550.1"/>
    <property type="molecule type" value="Genomic_DNA"/>
</dbReference>
<keyword evidence="2" id="KW-0808">Transferase</keyword>
<sequence>MELNSIKDTLSLEFNMTDMGKLKAFLGVKIDIRSDGIFLSQRVYIQNLLKRFGMENCDPIRTPFEKGQAQVKHDEDAVIEEKPYRELVGCLSYLTLNTRPDICAAVNYYSRFQSSDMCMLFEVDVL</sequence>
<keyword evidence="3" id="KW-1185">Reference proteome</keyword>
<dbReference type="Pfam" id="PF07727">
    <property type="entry name" value="RVT_2"/>
    <property type="match status" value="1"/>
</dbReference>
<accession>A0AAW1N4G4</accession>
<name>A0AAW1N4G4_POPJA</name>
<keyword evidence="2" id="KW-0695">RNA-directed DNA polymerase</keyword>
<gene>
    <name evidence="2" type="ORF">QE152_g1909</name>
</gene>
<proteinExistence type="predicted"/>
<organism evidence="2 3">
    <name type="scientific">Popillia japonica</name>
    <name type="common">Japanese beetle</name>
    <dbReference type="NCBI Taxonomy" id="7064"/>
    <lineage>
        <taxon>Eukaryota</taxon>
        <taxon>Metazoa</taxon>
        <taxon>Ecdysozoa</taxon>
        <taxon>Arthropoda</taxon>
        <taxon>Hexapoda</taxon>
        <taxon>Insecta</taxon>
        <taxon>Pterygota</taxon>
        <taxon>Neoptera</taxon>
        <taxon>Endopterygota</taxon>
        <taxon>Coleoptera</taxon>
        <taxon>Polyphaga</taxon>
        <taxon>Scarabaeiformia</taxon>
        <taxon>Scarabaeidae</taxon>
        <taxon>Rutelinae</taxon>
        <taxon>Popillia</taxon>
    </lineage>
</organism>
<keyword evidence="2" id="KW-0548">Nucleotidyltransferase</keyword>
<evidence type="ECO:0000259" key="1">
    <source>
        <dbReference type="Pfam" id="PF07727"/>
    </source>
</evidence>
<dbReference type="GO" id="GO:0003964">
    <property type="term" value="F:RNA-directed DNA polymerase activity"/>
    <property type="evidence" value="ECO:0007669"/>
    <property type="project" value="UniProtKB-KW"/>
</dbReference>
<dbReference type="Proteomes" id="UP001458880">
    <property type="component" value="Unassembled WGS sequence"/>
</dbReference>